<dbReference type="InterPro" id="IPR011712">
    <property type="entry name" value="Sig_transdc_His_kin_sub3_dim/P"/>
</dbReference>
<gene>
    <name evidence="11" type="ORF">FB558_1799</name>
</gene>
<dbReference type="InterPro" id="IPR036890">
    <property type="entry name" value="HATPase_C_sf"/>
</dbReference>
<dbReference type="Proteomes" id="UP000315677">
    <property type="component" value="Unassembled WGS sequence"/>
</dbReference>
<comment type="caution">
    <text evidence="11">The sequence shown here is derived from an EMBL/GenBank/DDBJ whole genome shotgun (WGS) entry which is preliminary data.</text>
</comment>
<dbReference type="EC" id="2.7.13.3" evidence="2"/>
<evidence type="ECO:0000256" key="6">
    <source>
        <dbReference type="ARBA" id="ARBA00022777"/>
    </source>
</evidence>
<proteinExistence type="predicted"/>
<evidence type="ECO:0000256" key="1">
    <source>
        <dbReference type="ARBA" id="ARBA00000085"/>
    </source>
</evidence>
<evidence type="ECO:0000256" key="5">
    <source>
        <dbReference type="ARBA" id="ARBA00022741"/>
    </source>
</evidence>
<feature type="transmembrane region" description="Helical" evidence="9">
    <location>
        <begin position="70"/>
        <end position="99"/>
    </location>
</feature>
<organism evidence="11 12">
    <name type="scientific">Pseudonocardia kunmingensis</name>
    <dbReference type="NCBI Taxonomy" id="630975"/>
    <lineage>
        <taxon>Bacteria</taxon>
        <taxon>Bacillati</taxon>
        <taxon>Actinomycetota</taxon>
        <taxon>Actinomycetes</taxon>
        <taxon>Pseudonocardiales</taxon>
        <taxon>Pseudonocardiaceae</taxon>
        <taxon>Pseudonocardia</taxon>
    </lineage>
</organism>
<dbReference type="EMBL" id="VFPA01000001">
    <property type="protein sequence ID" value="TQM15018.1"/>
    <property type="molecule type" value="Genomic_DNA"/>
</dbReference>
<dbReference type="GO" id="GO:0005524">
    <property type="term" value="F:ATP binding"/>
    <property type="evidence" value="ECO:0007669"/>
    <property type="project" value="UniProtKB-KW"/>
</dbReference>
<keyword evidence="9" id="KW-1133">Transmembrane helix</keyword>
<feature type="transmembrane region" description="Helical" evidence="9">
    <location>
        <begin position="46"/>
        <end position="64"/>
    </location>
</feature>
<evidence type="ECO:0000256" key="8">
    <source>
        <dbReference type="ARBA" id="ARBA00023012"/>
    </source>
</evidence>
<feature type="transmembrane region" description="Helical" evidence="9">
    <location>
        <begin position="106"/>
        <end position="123"/>
    </location>
</feature>
<keyword evidence="9" id="KW-0472">Membrane</keyword>
<feature type="transmembrane region" description="Helical" evidence="9">
    <location>
        <begin position="20"/>
        <end position="39"/>
    </location>
</feature>
<evidence type="ECO:0000256" key="7">
    <source>
        <dbReference type="ARBA" id="ARBA00022840"/>
    </source>
</evidence>
<protein>
    <recommendedName>
        <fullName evidence="2">histidine kinase</fullName>
        <ecNumber evidence="2">2.7.13.3</ecNumber>
    </recommendedName>
</protein>
<evidence type="ECO:0000313" key="11">
    <source>
        <dbReference type="EMBL" id="TQM15018.1"/>
    </source>
</evidence>
<dbReference type="Gene3D" id="1.20.5.1930">
    <property type="match status" value="1"/>
</dbReference>
<dbReference type="GO" id="GO:0016020">
    <property type="term" value="C:membrane"/>
    <property type="evidence" value="ECO:0007669"/>
    <property type="project" value="InterPro"/>
</dbReference>
<dbReference type="PANTHER" id="PTHR24421">
    <property type="entry name" value="NITRATE/NITRITE SENSOR PROTEIN NARX-RELATED"/>
    <property type="match status" value="1"/>
</dbReference>
<evidence type="ECO:0000256" key="3">
    <source>
        <dbReference type="ARBA" id="ARBA00022553"/>
    </source>
</evidence>
<keyword evidence="6 11" id="KW-0418">Kinase</keyword>
<reference evidence="11 12" key="1">
    <citation type="submission" date="2019-06" db="EMBL/GenBank/DDBJ databases">
        <title>Sequencing the genomes of 1000 actinobacteria strains.</title>
        <authorList>
            <person name="Klenk H.-P."/>
        </authorList>
    </citation>
    <scope>NUCLEOTIDE SEQUENCE [LARGE SCALE GENOMIC DNA]</scope>
    <source>
        <strain evidence="11 12">DSM 45301</strain>
    </source>
</reference>
<evidence type="ECO:0000313" key="12">
    <source>
        <dbReference type="Proteomes" id="UP000315677"/>
    </source>
</evidence>
<keyword evidence="3" id="KW-0597">Phosphoprotein</keyword>
<evidence type="ECO:0000256" key="9">
    <source>
        <dbReference type="SAM" id="Phobius"/>
    </source>
</evidence>
<keyword evidence="8" id="KW-0902">Two-component regulatory system</keyword>
<dbReference type="InterPro" id="IPR050482">
    <property type="entry name" value="Sensor_HK_TwoCompSys"/>
</dbReference>
<dbReference type="CDD" id="cd16917">
    <property type="entry name" value="HATPase_UhpB-NarQ-NarX-like"/>
    <property type="match status" value="1"/>
</dbReference>
<comment type="catalytic activity">
    <reaction evidence="1">
        <text>ATP + protein L-histidine = ADP + protein N-phospho-L-histidine.</text>
        <dbReference type="EC" id="2.7.13.3"/>
    </reaction>
</comment>
<dbReference type="OrthoDB" id="227596at2"/>
<evidence type="ECO:0000256" key="2">
    <source>
        <dbReference type="ARBA" id="ARBA00012438"/>
    </source>
</evidence>
<dbReference type="Pfam" id="PF07730">
    <property type="entry name" value="HisKA_3"/>
    <property type="match status" value="1"/>
</dbReference>
<accession>A0A543E0B3</accession>
<keyword evidence="9" id="KW-0812">Transmembrane</keyword>
<dbReference type="GO" id="GO:0000155">
    <property type="term" value="F:phosphorelay sensor kinase activity"/>
    <property type="evidence" value="ECO:0007669"/>
    <property type="project" value="InterPro"/>
</dbReference>
<evidence type="ECO:0000259" key="10">
    <source>
        <dbReference type="Pfam" id="PF07730"/>
    </source>
</evidence>
<dbReference type="RefSeq" id="WP_142050169.1">
    <property type="nucleotide sequence ID" value="NZ_VFPA01000001.1"/>
</dbReference>
<dbReference type="PANTHER" id="PTHR24421:SF10">
    <property type="entry name" value="NITRATE_NITRITE SENSOR PROTEIN NARQ"/>
    <property type="match status" value="1"/>
</dbReference>
<dbReference type="AlphaFoldDB" id="A0A543E0B3"/>
<dbReference type="SUPFAM" id="SSF55874">
    <property type="entry name" value="ATPase domain of HSP90 chaperone/DNA topoisomerase II/histidine kinase"/>
    <property type="match status" value="1"/>
</dbReference>
<keyword evidence="12" id="KW-1185">Reference proteome</keyword>
<name>A0A543E0B3_9PSEU</name>
<evidence type="ECO:0000256" key="4">
    <source>
        <dbReference type="ARBA" id="ARBA00022679"/>
    </source>
</evidence>
<feature type="domain" description="Signal transduction histidine kinase subgroup 3 dimerisation and phosphoacceptor" evidence="10">
    <location>
        <begin position="185"/>
        <end position="249"/>
    </location>
</feature>
<keyword evidence="5" id="KW-0547">Nucleotide-binding</keyword>
<keyword evidence="7" id="KW-0067">ATP-binding</keyword>
<sequence length="391" mass="41903">MDDTTGARRGAVRDGLVDGGLVVLAVTAGFYPAVAWWAGQPTLPPWLQNLDYAAGAIGCLALWWRRRFPLVLAVVMAVVSTFSLSVSAAALIALLTLAVHRPARHTAVLAVAYLLSFGVYLVLRPDRTVPVWLLVALQVALVVGVAGWGMLVRSRRQLVASLRERAEAAEVAARLRAERSQHEAREALAREMHDVLGHRLSLLSVHAGALAYYRGASAEEIARAAEVVRENARRALQDLREVIGVLRTPERDRPLPGVEDVVELVDETRRAGTPVELRDVSGVTPGGRAVPATVGRTLYRLVQEGLTNARKHAPGAPVLVRITGDPGDHLSVEVINARPPLAPPAGVAPAIGSGEGLRGLAERATLVGGRLEHGPTRTGGWRLGMRLRWPA</sequence>
<keyword evidence="4" id="KW-0808">Transferase</keyword>
<feature type="transmembrane region" description="Helical" evidence="9">
    <location>
        <begin position="129"/>
        <end position="151"/>
    </location>
</feature>
<dbReference type="Gene3D" id="3.30.565.10">
    <property type="entry name" value="Histidine kinase-like ATPase, C-terminal domain"/>
    <property type="match status" value="1"/>
</dbReference>
<dbReference type="GO" id="GO:0046983">
    <property type="term" value="F:protein dimerization activity"/>
    <property type="evidence" value="ECO:0007669"/>
    <property type="project" value="InterPro"/>
</dbReference>